<evidence type="ECO:0000256" key="1">
    <source>
        <dbReference type="SAM" id="Phobius"/>
    </source>
</evidence>
<feature type="transmembrane region" description="Helical" evidence="1">
    <location>
        <begin position="31"/>
        <end position="50"/>
    </location>
</feature>
<evidence type="ECO:0000313" key="3">
    <source>
        <dbReference type="Proteomes" id="UP000683310"/>
    </source>
</evidence>
<organism evidence="2 3">
    <name type="scientific">Nocardia tengchongensis</name>
    <dbReference type="NCBI Taxonomy" id="2055889"/>
    <lineage>
        <taxon>Bacteria</taxon>
        <taxon>Bacillati</taxon>
        <taxon>Actinomycetota</taxon>
        <taxon>Actinomycetes</taxon>
        <taxon>Mycobacteriales</taxon>
        <taxon>Nocardiaceae</taxon>
        <taxon>Nocardia</taxon>
    </lineage>
</organism>
<reference evidence="2 3" key="1">
    <citation type="submission" date="2021-04" db="EMBL/GenBank/DDBJ databases">
        <title>Nocardia tengchongensis.</title>
        <authorList>
            <person name="Zhuang k."/>
            <person name="Ran Y."/>
            <person name="Li W."/>
        </authorList>
    </citation>
    <scope>NUCLEOTIDE SEQUENCE [LARGE SCALE GENOMIC DNA]</scope>
    <source>
        <strain evidence="2 3">CFH S0057</strain>
    </source>
</reference>
<keyword evidence="1" id="KW-0812">Transmembrane</keyword>
<accession>A0ABX8CLX9</accession>
<feature type="transmembrane region" description="Helical" evidence="1">
    <location>
        <begin position="89"/>
        <end position="109"/>
    </location>
</feature>
<evidence type="ECO:0008006" key="4">
    <source>
        <dbReference type="Google" id="ProtNLM"/>
    </source>
</evidence>
<feature type="transmembrane region" description="Helical" evidence="1">
    <location>
        <begin position="62"/>
        <end position="83"/>
    </location>
</feature>
<evidence type="ECO:0000313" key="2">
    <source>
        <dbReference type="EMBL" id="QVI19928.1"/>
    </source>
</evidence>
<proteinExistence type="predicted"/>
<keyword evidence="3" id="KW-1185">Reference proteome</keyword>
<dbReference type="Proteomes" id="UP000683310">
    <property type="component" value="Chromosome"/>
</dbReference>
<name>A0ABX8CLX9_9NOCA</name>
<keyword evidence="1" id="KW-0472">Membrane</keyword>
<gene>
    <name evidence="2" type="ORF">KHQ06_27050</name>
</gene>
<sequence>MRVAATLTAADAVLQAMLAGRFLAGNFDSLALHGTNAIVLGVLTVVLLGMTVARSRVERGPWWPVAAAGALLAAEGLEVWIAQRNLLELHVPLGVGVIAALIMITTWAWRDPHAGRAPLRHSPEAQPAAEPR</sequence>
<keyword evidence="1" id="KW-1133">Transmembrane helix</keyword>
<protein>
    <recommendedName>
        <fullName evidence="4">Integral membrane protein</fullName>
    </recommendedName>
</protein>
<dbReference type="EMBL" id="CP074371">
    <property type="protein sequence ID" value="QVI19928.1"/>
    <property type="molecule type" value="Genomic_DNA"/>
</dbReference>